<dbReference type="Proteomes" id="UP000054032">
    <property type="component" value="Unassembled WGS sequence"/>
</dbReference>
<accession>W6ZFH5</accession>
<keyword evidence="2" id="KW-1185">Reference proteome</keyword>
<protein>
    <submittedName>
        <fullName evidence="1">Uncharacterized protein</fullName>
    </submittedName>
</protein>
<gene>
    <name evidence="1" type="ORF">COCMIDRAFT_104074</name>
</gene>
<dbReference type="AlphaFoldDB" id="W6ZFH5"/>
<dbReference type="HOGENOM" id="CLU_1610466_0_0_1"/>
<dbReference type="KEGG" id="bor:COCMIDRAFT_104074"/>
<evidence type="ECO:0000313" key="2">
    <source>
        <dbReference type="Proteomes" id="UP000054032"/>
    </source>
</evidence>
<reference evidence="1 2" key="1">
    <citation type="journal article" date="2013" name="PLoS Genet.">
        <title>Comparative genome structure, secondary metabolite, and effector coding capacity across Cochliobolus pathogens.</title>
        <authorList>
            <person name="Condon B.J."/>
            <person name="Leng Y."/>
            <person name="Wu D."/>
            <person name="Bushley K.E."/>
            <person name="Ohm R.A."/>
            <person name="Otillar R."/>
            <person name="Martin J."/>
            <person name="Schackwitz W."/>
            <person name="Grimwood J."/>
            <person name="MohdZainudin N."/>
            <person name="Xue C."/>
            <person name="Wang R."/>
            <person name="Manning V.A."/>
            <person name="Dhillon B."/>
            <person name="Tu Z.J."/>
            <person name="Steffenson B.J."/>
            <person name="Salamov A."/>
            <person name="Sun H."/>
            <person name="Lowry S."/>
            <person name="LaButti K."/>
            <person name="Han J."/>
            <person name="Copeland A."/>
            <person name="Lindquist E."/>
            <person name="Barry K."/>
            <person name="Schmutz J."/>
            <person name="Baker S.E."/>
            <person name="Ciuffetti L.M."/>
            <person name="Grigoriev I.V."/>
            <person name="Zhong S."/>
            <person name="Turgeon B.G."/>
        </authorList>
    </citation>
    <scope>NUCLEOTIDE SEQUENCE [LARGE SCALE GENOMIC DNA]</scope>
    <source>
        <strain evidence="1 2">ATCC 44560</strain>
    </source>
</reference>
<sequence>MNIPHLDRITEIGSLQCSMTMNEQASDSLLTRATVRPQFAKTSPSLGSNVTLGIALSTCLLQHPVAWTPCPTETAFPWTTCCPSTDYGLTCREWLDLLTATSVCVAPSFVSKSLPPFLCCASHSRATTGCMSRKTECLMLSYKYPCTLLLPRGKASLHQTPYSLP</sequence>
<dbReference type="GeneID" id="19118436"/>
<dbReference type="EMBL" id="KI964069">
    <property type="protein sequence ID" value="EUC42221.1"/>
    <property type="molecule type" value="Genomic_DNA"/>
</dbReference>
<evidence type="ECO:0000313" key="1">
    <source>
        <dbReference type="EMBL" id="EUC42221.1"/>
    </source>
</evidence>
<dbReference type="OrthoDB" id="10346888at2759"/>
<proteinExistence type="predicted"/>
<name>W6ZFH5_COCMI</name>
<dbReference type="RefSeq" id="XP_007691281.1">
    <property type="nucleotide sequence ID" value="XM_007693091.1"/>
</dbReference>
<organism evidence="1 2">
    <name type="scientific">Bipolaris oryzae ATCC 44560</name>
    <dbReference type="NCBI Taxonomy" id="930090"/>
    <lineage>
        <taxon>Eukaryota</taxon>
        <taxon>Fungi</taxon>
        <taxon>Dikarya</taxon>
        <taxon>Ascomycota</taxon>
        <taxon>Pezizomycotina</taxon>
        <taxon>Dothideomycetes</taxon>
        <taxon>Pleosporomycetidae</taxon>
        <taxon>Pleosporales</taxon>
        <taxon>Pleosporineae</taxon>
        <taxon>Pleosporaceae</taxon>
        <taxon>Bipolaris</taxon>
    </lineage>
</organism>